<feature type="domain" description="EamA" evidence="6">
    <location>
        <begin position="7"/>
        <end position="135"/>
    </location>
</feature>
<dbReference type="PANTHER" id="PTHR32322:SF14">
    <property type="entry name" value="PROTEIN PAGO"/>
    <property type="match status" value="1"/>
</dbReference>
<evidence type="ECO:0000256" key="5">
    <source>
        <dbReference type="SAM" id="Phobius"/>
    </source>
</evidence>
<feature type="transmembrane region" description="Helical" evidence="5">
    <location>
        <begin position="90"/>
        <end position="109"/>
    </location>
</feature>
<keyword evidence="4 5" id="KW-0472">Membrane</keyword>
<name>A0A3B0ZD19_9ZZZZ</name>
<evidence type="ECO:0000259" key="6">
    <source>
        <dbReference type="Pfam" id="PF00892"/>
    </source>
</evidence>
<feature type="domain" description="EamA" evidence="6">
    <location>
        <begin position="148"/>
        <end position="279"/>
    </location>
</feature>
<evidence type="ECO:0000256" key="4">
    <source>
        <dbReference type="ARBA" id="ARBA00023136"/>
    </source>
</evidence>
<dbReference type="GO" id="GO:0016020">
    <property type="term" value="C:membrane"/>
    <property type="evidence" value="ECO:0007669"/>
    <property type="project" value="UniProtKB-SubCell"/>
</dbReference>
<evidence type="ECO:0000256" key="2">
    <source>
        <dbReference type="ARBA" id="ARBA00022692"/>
    </source>
</evidence>
<comment type="subcellular location">
    <subcellularLocation>
        <location evidence="1">Membrane</location>
        <topology evidence="1">Multi-pass membrane protein</topology>
    </subcellularLocation>
</comment>
<reference evidence="7" key="1">
    <citation type="submission" date="2018-06" db="EMBL/GenBank/DDBJ databases">
        <authorList>
            <person name="Zhirakovskaya E."/>
        </authorList>
    </citation>
    <scope>NUCLEOTIDE SEQUENCE</scope>
</reference>
<evidence type="ECO:0000313" key="7">
    <source>
        <dbReference type="EMBL" id="VAW86093.1"/>
    </source>
</evidence>
<feature type="transmembrane region" description="Helical" evidence="5">
    <location>
        <begin position="30"/>
        <end position="51"/>
    </location>
</feature>
<dbReference type="InterPro" id="IPR037185">
    <property type="entry name" value="EmrE-like"/>
</dbReference>
<keyword evidence="2 5" id="KW-0812">Transmembrane</keyword>
<sequence length="298" mass="31922">MQVPAAFAAVVLIWSTTPLAIQWSSEGQGFLFSVFSRMMLGVVLCLLIVKVMRIALPWHKKACEAYLAATVSIYASMLCVYWGAQYIPSGVISVLFGLTPIVTGVLAVIWLGESKFTTTRIIGLLLAVAGLAIVFGADFSLGEKAMQGTCAVLLSIALAAVSTVWLKRTNTGFSPVAITTGALIISTPLYALTWLLFDGQLPTEIPARALSATVYLGTIGSVAGFILFFYLLKNMEASRATLLTLITPVLALLLGHALNNERVGIEVWLGAGMILVGLMSHEWGDILLKKNSAKIIDR</sequence>
<protein>
    <submittedName>
        <fullName evidence="7">Permease of the drug/metabolite transporter (DMT) superfamily</fullName>
    </submittedName>
</protein>
<feature type="transmembrane region" description="Helical" evidence="5">
    <location>
        <begin position="145"/>
        <end position="166"/>
    </location>
</feature>
<proteinExistence type="predicted"/>
<feature type="transmembrane region" description="Helical" evidence="5">
    <location>
        <begin position="209"/>
        <end position="232"/>
    </location>
</feature>
<accession>A0A3B0ZD19</accession>
<dbReference type="PANTHER" id="PTHR32322">
    <property type="entry name" value="INNER MEMBRANE TRANSPORTER"/>
    <property type="match status" value="1"/>
</dbReference>
<feature type="transmembrane region" description="Helical" evidence="5">
    <location>
        <begin position="63"/>
        <end position="84"/>
    </location>
</feature>
<dbReference type="InterPro" id="IPR050638">
    <property type="entry name" value="AA-Vitamin_Transporters"/>
</dbReference>
<dbReference type="AlphaFoldDB" id="A0A3B0ZD19"/>
<gene>
    <name evidence="7" type="ORF">MNBD_GAMMA17-500</name>
</gene>
<evidence type="ECO:0000256" key="1">
    <source>
        <dbReference type="ARBA" id="ARBA00004141"/>
    </source>
</evidence>
<keyword evidence="3 5" id="KW-1133">Transmembrane helix</keyword>
<feature type="transmembrane region" description="Helical" evidence="5">
    <location>
        <begin position="265"/>
        <end position="288"/>
    </location>
</feature>
<dbReference type="SUPFAM" id="SSF103481">
    <property type="entry name" value="Multidrug resistance efflux transporter EmrE"/>
    <property type="match status" value="2"/>
</dbReference>
<organism evidence="7">
    <name type="scientific">hydrothermal vent metagenome</name>
    <dbReference type="NCBI Taxonomy" id="652676"/>
    <lineage>
        <taxon>unclassified sequences</taxon>
        <taxon>metagenomes</taxon>
        <taxon>ecological metagenomes</taxon>
    </lineage>
</organism>
<dbReference type="Pfam" id="PF00892">
    <property type="entry name" value="EamA"/>
    <property type="match status" value="2"/>
</dbReference>
<dbReference type="EMBL" id="UOFQ01000034">
    <property type="protein sequence ID" value="VAW86093.1"/>
    <property type="molecule type" value="Genomic_DNA"/>
</dbReference>
<dbReference type="InterPro" id="IPR000620">
    <property type="entry name" value="EamA_dom"/>
</dbReference>
<feature type="transmembrane region" description="Helical" evidence="5">
    <location>
        <begin position="239"/>
        <end position="259"/>
    </location>
</feature>
<evidence type="ECO:0000256" key="3">
    <source>
        <dbReference type="ARBA" id="ARBA00022989"/>
    </source>
</evidence>
<feature type="transmembrane region" description="Helical" evidence="5">
    <location>
        <begin position="173"/>
        <end position="197"/>
    </location>
</feature>
<feature type="transmembrane region" description="Helical" evidence="5">
    <location>
        <begin position="121"/>
        <end position="139"/>
    </location>
</feature>